<dbReference type="Gene3D" id="3.40.630.30">
    <property type="match status" value="1"/>
</dbReference>
<keyword evidence="3" id="KW-1185">Reference proteome</keyword>
<protein>
    <recommendedName>
        <fullName evidence="1">N-acetyltransferase domain-containing protein</fullName>
    </recommendedName>
</protein>
<gene>
    <name evidence="2" type="ORF">PL8927_790187</name>
</gene>
<evidence type="ECO:0000313" key="3">
    <source>
        <dbReference type="Proteomes" id="UP000184550"/>
    </source>
</evidence>
<evidence type="ECO:0000313" key="2">
    <source>
        <dbReference type="EMBL" id="VXD24102.1"/>
    </source>
</evidence>
<evidence type="ECO:0000259" key="1">
    <source>
        <dbReference type="PROSITE" id="PS51186"/>
    </source>
</evidence>
<dbReference type="PROSITE" id="PS51186">
    <property type="entry name" value="GNAT"/>
    <property type="match status" value="1"/>
</dbReference>
<dbReference type="EMBL" id="CZCU02000156">
    <property type="protein sequence ID" value="VXD24102.1"/>
    <property type="molecule type" value="Genomic_DNA"/>
</dbReference>
<reference evidence="2" key="1">
    <citation type="submission" date="2019-10" db="EMBL/GenBank/DDBJ databases">
        <authorList>
            <consortium name="Genoscope - CEA"/>
            <person name="William W."/>
        </authorList>
    </citation>
    <scope>NUCLEOTIDE SEQUENCE [LARGE SCALE GENOMIC DNA]</scope>
    <source>
        <strain evidence="2">BBR_PRJEB10992</strain>
    </source>
</reference>
<proteinExistence type="predicted"/>
<feature type="domain" description="N-acetyltransferase" evidence="1">
    <location>
        <begin position="14"/>
        <end position="190"/>
    </location>
</feature>
<sequence>MITTTSNHSQTQSYTCRLATVEDASAIAPLWKAFAEERESIDPSMLIQPNFNFEHYITRLLEKPLSFCWVLEHDQTLVGCLFTYFYNEKPPQILPQTMQEEYNLDHPFVPRRVGSVLGLYVQPEHRQAQGIQLLAEAAIAQAEELKVTDIDLMIAADQTGVQALLQRAGFTKSAVQYTRHYDLAPDQELPSLHPPTPELLDVELPTPGAIPLRDPETQELIRNSQGEIVFLMPLTNDQKQIIKTTTGSPIYPTPLRDPGTNQWVFDQNGYLVVCPPVYDELGKVVEYQGIPQFHLPAYEFVEGVIRLKRDDFGRYRFCDVERDSQGYVLRTPDGQLIFKPATELN</sequence>
<dbReference type="InterPro" id="IPR000182">
    <property type="entry name" value="GNAT_dom"/>
</dbReference>
<accession>A0A7Z9E4A9</accession>
<dbReference type="GO" id="GO:0016747">
    <property type="term" value="F:acyltransferase activity, transferring groups other than amino-acyl groups"/>
    <property type="evidence" value="ECO:0007669"/>
    <property type="project" value="InterPro"/>
</dbReference>
<comment type="caution">
    <text evidence="2">The sequence shown here is derived from an EMBL/GenBank/DDBJ whole genome shotgun (WGS) entry which is preliminary data.</text>
</comment>
<dbReference type="OrthoDB" id="451156at2"/>
<dbReference type="Proteomes" id="UP000184550">
    <property type="component" value="Unassembled WGS sequence"/>
</dbReference>
<organism evidence="2 3">
    <name type="scientific">Planktothrix serta PCC 8927</name>
    <dbReference type="NCBI Taxonomy" id="671068"/>
    <lineage>
        <taxon>Bacteria</taxon>
        <taxon>Bacillati</taxon>
        <taxon>Cyanobacteriota</taxon>
        <taxon>Cyanophyceae</taxon>
        <taxon>Oscillatoriophycideae</taxon>
        <taxon>Oscillatoriales</taxon>
        <taxon>Microcoleaceae</taxon>
        <taxon>Planktothrix</taxon>
    </lineage>
</organism>
<dbReference type="InterPro" id="IPR016181">
    <property type="entry name" value="Acyl_CoA_acyltransferase"/>
</dbReference>
<dbReference type="AlphaFoldDB" id="A0A7Z9E4A9"/>
<dbReference type="SUPFAM" id="SSF55729">
    <property type="entry name" value="Acyl-CoA N-acyltransferases (Nat)"/>
    <property type="match status" value="1"/>
</dbReference>
<dbReference type="RefSeq" id="WP_083625836.1">
    <property type="nucleotide sequence ID" value="NZ_LR734880.1"/>
</dbReference>
<dbReference type="Pfam" id="PF00583">
    <property type="entry name" value="Acetyltransf_1"/>
    <property type="match status" value="1"/>
</dbReference>
<name>A0A7Z9E4A9_9CYAN</name>